<dbReference type="AlphaFoldDB" id="A0A7J7XZR5"/>
<evidence type="ECO:0000313" key="3">
    <source>
        <dbReference type="Proteomes" id="UP000527355"/>
    </source>
</evidence>
<dbReference type="EMBL" id="JABWUV010000005">
    <property type="protein sequence ID" value="KAF6355227.1"/>
    <property type="molecule type" value="Genomic_DNA"/>
</dbReference>
<accession>A0A7J7XZR5</accession>
<evidence type="ECO:0000313" key="2">
    <source>
        <dbReference type="EMBL" id="KAF6355227.1"/>
    </source>
</evidence>
<feature type="compositionally biased region" description="Polar residues" evidence="1">
    <location>
        <begin position="1"/>
        <end position="13"/>
    </location>
</feature>
<comment type="caution">
    <text evidence="2">The sequence shown here is derived from an EMBL/GenBank/DDBJ whole genome shotgun (WGS) entry which is preliminary data.</text>
</comment>
<gene>
    <name evidence="2" type="ORF">mMyoMyo1_011416</name>
</gene>
<feature type="region of interest" description="Disordered" evidence="1">
    <location>
        <begin position="1"/>
        <end position="97"/>
    </location>
</feature>
<organism evidence="2 3">
    <name type="scientific">Myotis myotis</name>
    <name type="common">Greater mouse-eared bat</name>
    <name type="synonym">Vespertilio myotis</name>
    <dbReference type="NCBI Taxonomy" id="51298"/>
    <lineage>
        <taxon>Eukaryota</taxon>
        <taxon>Metazoa</taxon>
        <taxon>Chordata</taxon>
        <taxon>Craniata</taxon>
        <taxon>Vertebrata</taxon>
        <taxon>Euteleostomi</taxon>
        <taxon>Mammalia</taxon>
        <taxon>Eutheria</taxon>
        <taxon>Laurasiatheria</taxon>
        <taxon>Chiroptera</taxon>
        <taxon>Yangochiroptera</taxon>
        <taxon>Vespertilionidae</taxon>
        <taxon>Myotis</taxon>
    </lineage>
</organism>
<evidence type="ECO:0000256" key="1">
    <source>
        <dbReference type="SAM" id="MobiDB-lite"/>
    </source>
</evidence>
<keyword evidence="3" id="KW-1185">Reference proteome</keyword>
<protein>
    <submittedName>
        <fullName evidence="2">Uncharacterized protein</fullName>
    </submittedName>
</protein>
<reference evidence="2 3" key="1">
    <citation type="journal article" date="2020" name="Nature">
        <title>Six reference-quality genomes reveal evolution of bat adaptations.</title>
        <authorList>
            <person name="Jebb D."/>
            <person name="Huang Z."/>
            <person name="Pippel M."/>
            <person name="Hughes G.M."/>
            <person name="Lavrichenko K."/>
            <person name="Devanna P."/>
            <person name="Winkler S."/>
            <person name="Jermiin L.S."/>
            <person name="Skirmuntt E.C."/>
            <person name="Katzourakis A."/>
            <person name="Burkitt-Gray L."/>
            <person name="Ray D.A."/>
            <person name="Sullivan K.A.M."/>
            <person name="Roscito J.G."/>
            <person name="Kirilenko B.M."/>
            <person name="Davalos L.M."/>
            <person name="Corthals A.P."/>
            <person name="Power M.L."/>
            <person name="Jones G."/>
            <person name="Ransome R.D."/>
            <person name="Dechmann D.K.N."/>
            <person name="Locatelli A.G."/>
            <person name="Puechmaille S.J."/>
            <person name="Fedrigo O."/>
            <person name="Jarvis E.D."/>
            <person name="Hiller M."/>
            <person name="Vernes S.C."/>
            <person name="Myers E.W."/>
            <person name="Teeling E.C."/>
        </authorList>
    </citation>
    <scope>NUCLEOTIDE SEQUENCE [LARGE SCALE GENOMIC DNA]</scope>
    <source>
        <strain evidence="2">MMyoMyo1</strain>
        <tissue evidence="2">Flight muscle</tissue>
    </source>
</reference>
<sequence length="159" mass="16566">MSSERPSGMTSGWRTGPASLRCQASHGGPGDPPATEAAAAWERRRSGPVQHQRPFRRGSTREAERQWRGRGRGTGWSSAAAPSAEVVGEGTARSRSQCCPFCRGSHRGSSTGPVPAPHICRGGGTGGGVVLEPMQRLDRVQPVVPQPPTASPPAGLAPD</sequence>
<name>A0A7J7XZR5_MYOMY</name>
<proteinExistence type="predicted"/>
<dbReference type="Proteomes" id="UP000527355">
    <property type="component" value="Unassembled WGS sequence"/>
</dbReference>